<protein>
    <submittedName>
        <fullName evidence="2">Helix-turn-helix domain-containing protein</fullName>
    </submittedName>
</protein>
<dbReference type="InterPro" id="IPR010982">
    <property type="entry name" value="Lambda_DNA-bd_dom_sf"/>
</dbReference>
<name>A0ABY5KR12_9CELL</name>
<evidence type="ECO:0000313" key="2">
    <source>
        <dbReference type="EMBL" id="UUI71616.1"/>
    </source>
</evidence>
<dbReference type="CDD" id="cd00093">
    <property type="entry name" value="HTH_XRE"/>
    <property type="match status" value="1"/>
</dbReference>
<organism evidence="2 3">
    <name type="scientific">Cellulomonas xiejunii</name>
    <dbReference type="NCBI Taxonomy" id="2968083"/>
    <lineage>
        <taxon>Bacteria</taxon>
        <taxon>Bacillati</taxon>
        <taxon>Actinomycetota</taxon>
        <taxon>Actinomycetes</taxon>
        <taxon>Micrococcales</taxon>
        <taxon>Cellulomonadaceae</taxon>
        <taxon>Cellulomonas</taxon>
    </lineage>
</organism>
<dbReference type="RefSeq" id="WP_227578792.1">
    <property type="nucleotide sequence ID" value="NZ_CP101987.1"/>
</dbReference>
<dbReference type="Proteomes" id="UP001316384">
    <property type="component" value="Chromosome"/>
</dbReference>
<dbReference type="SUPFAM" id="SSF47413">
    <property type="entry name" value="lambda repressor-like DNA-binding domains"/>
    <property type="match status" value="1"/>
</dbReference>
<evidence type="ECO:0000259" key="1">
    <source>
        <dbReference type="Pfam" id="PF01381"/>
    </source>
</evidence>
<dbReference type="InterPro" id="IPR001387">
    <property type="entry name" value="Cro/C1-type_HTH"/>
</dbReference>
<reference evidence="2 3" key="1">
    <citation type="submission" date="2022-07" db="EMBL/GenBank/DDBJ databases">
        <title>Novel species in genus cellulomonas.</title>
        <authorList>
            <person name="Ye L."/>
        </authorList>
    </citation>
    <scope>NUCLEOTIDE SEQUENCE [LARGE SCALE GENOMIC DNA]</scope>
    <source>
        <strain evidence="3">zg-B89</strain>
    </source>
</reference>
<dbReference type="EMBL" id="CP101987">
    <property type="protein sequence ID" value="UUI71616.1"/>
    <property type="molecule type" value="Genomic_DNA"/>
</dbReference>
<keyword evidence="3" id="KW-1185">Reference proteome</keyword>
<sequence length="58" mass="6728">MNEQSEPAWAAVNSALADELGVDRRYVYQMESGVPTLYTRRLFAMLRLLDVRMEVHAR</sequence>
<evidence type="ECO:0000313" key="3">
    <source>
        <dbReference type="Proteomes" id="UP001316384"/>
    </source>
</evidence>
<accession>A0ABY5KR12</accession>
<proteinExistence type="predicted"/>
<feature type="domain" description="HTH cro/C1-type" evidence="1">
    <location>
        <begin position="15"/>
        <end position="54"/>
    </location>
</feature>
<gene>
    <name evidence="2" type="ORF">NP048_17780</name>
</gene>
<dbReference type="Pfam" id="PF01381">
    <property type="entry name" value="HTH_3"/>
    <property type="match status" value="1"/>
</dbReference>